<dbReference type="KEGG" id="spsw:Sps_02109"/>
<dbReference type="AlphaFoldDB" id="A0A1S6HP41"/>
<accession>A0A1S6HP41</accession>
<evidence type="ECO:0000313" key="2">
    <source>
        <dbReference type="Proteomes" id="UP000189545"/>
    </source>
</evidence>
<sequence>MQTKIQNIAFDDFSLIEWQNAYSKSLKSNVFNFGETQACVIGFNKGSQQPLVLEFTFKVEKNG</sequence>
<name>A0A1S6HP41_9GAMM</name>
<gene>
    <name evidence="1" type="ORF">Sps_02109</name>
</gene>
<organism evidence="1 2">
    <name type="scientific">Shewanella psychrophila</name>
    <dbReference type="NCBI Taxonomy" id="225848"/>
    <lineage>
        <taxon>Bacteria</taxon>
        <taxon>Pseudomonadati</taxon>
        <taxon>Pseudomonadota</taxon>
        <taxon>Gammaproteobacteria</taxon>
        <taxon>Alteromonadales</taxon>
        <taxon>Shewanellaceae</taxon>
        <taxon>Shewanella</taxon>
    </lineage>
</organism>
<evidence type="ECO:0000313" key="1">
    <source>
        <dbReference type="EMBL" id="AQS37268.1"/>
    </source>
</evidence>
<keyword evidence="2" id="KW-1185">Reference proteome</keyword>
<dbReference type="OrthoDB" id="9810718at2"/>
<dbReference type="EMBL" id="CP014782">
    <property type="protein sequence ID" value="AQS37268.1"/>
    <property type="molecule type" value="Genomic_DNA"/>
</dbReference>
<protein>
    <submittedName>
        <fullName evidence="1">Uncharacterized protein</fullName>
    </submittedName>
</protein>
<dbReference type="RefSeq" id="WP_077752456.1">
    <property type="nucleotide sequence ID" value="NZ_CP014782.1"/>
</dbReference>
<dbReference type="Proteomes" id="UP000189545">
    <property type="component" value="Chromosome"/>
</dbReference>
<proteinExistence type="predicted"/>
<reference evidence="1 2" key="1">
    <citation type="submission" date="2016-03" db="EMBL/GenBank/DDBJ databases">
        <title>Complete genome sequence of Shewanella psychrophila WP2, a deep sea bacterium isolated from west Pacific sediment.</title>
        <authorList>
            <person name="Xu G."/>
            <person name="Jian H."/>
        </authorList>
    </citation>
    <scope>NUCLEOTIDE SEQUENCE [LARGE SCALE GENOMIC DNA]</scope>
    <source>
        <strain evidence="1 2">WP2</strain>
    </source>
</reference>